<evidence type="ECO:0000256" key="3">
    <source>
        <dbReference type="SAM" id="Phobius"/>
    </source>
</evidence>
<feature type="domain" description="Transcription factor CBF/NF-Y/archaeal histone" evidence="4">
    <location>
        <begin position="48"/>
        <end position="109"/>
    </location>
</feature>
<keyword evidence="3" id="KW-0472">Membrane</keyword>
<dbReference type="GO" id="GO:0001046">
    <property type="term" value="F:core promoter sequence-specific DNA binding"/>
    <property type="evidence" value="ECO:0007669"/>
    <property type="project" value="TreeGrafter"/>
</dbReference>
<accession>A0A9P6GZD0</accession>
<dbReference type="InterPro" id="IPR009072">
    <property type="entry name" value="Histone-fold"/>
</dbReference>
<keyword evidence="3" id="KW-0812">Transmembrane</keyword>
<dbReference type="EMBL" id="SBJO01000100">
    <property type="protein sequence ID" value="KAF9763096.1"/>
    <property type="molecule type" value="Genomic_DNA"/>
</dbReference>
<comment type="caution">
    <text evidence="5">The sequence shown here is derived from an EMBL/GenBank/DDBJ whole genome shotgun (WGS) entry which is preliminary data.</text>
</comment>
<gene>
    <name evidence="5" type="primary">DRAP1</name>
    <name evidence="5" type="ORF">NGRA_1506</name>
</gene>
<evidence type="ECO:0000256" key="1">
    <source>
        <dbReference type="ARBA" id="ARBA00004123"/>
    </source>
</evidence>
<dbReference type="CDD" id="cd22906">
    <property type="entry name" value="HFD_DRAP1"/>
    <property type="match status" value="1"/>
</dbReference>
<dbReference type="InterPro" id="IPR003958">
    <property type="entry name" value="CBFA_NFYB_domain"/>
</dbReference>
<dbReference type="Gene3D" id="1.10.20.10">
    <property type="entry name" value="Histone, subunit A"/>
    <property type="match status" value="1"/>
</dbReference>
<dbReference type="Pfam" id="PF00808">
    <property type="entry name" value="CBFD_NFYB_HMF"/>
    <property type="match status" value="1"/>
</dbReference>
<evidence type="ECO:0000313" key="5">
    <source>
        <dbReference type="EMBL" id="KAF9763096.1"/>
    </source>
</evidence>
<dbReference type="PANTHER" id="PTHR10252:SF5">
    <property type="entry name" value="DR1-ASSOCIATED COREPRESSOR"/>
    <property type="match status" value="1"/>
</dbReference>
<name>A0A9P6GZD0_9MICR</name>
<dbReference type="GO" id="GO:0005634">
    <property type="term" value="C:nucleus"/>
    <property type="evidence" value="ECO:0007669"/>
    <property type="project" value="UniProtKB-SubCell"/>
</dbReference>
<dbReference type="GO" id="GO:0046982">
    <property type="term" value="F:protein heterodimerization activity"/>
    <property type="evidence" value="ECO:0007669"/>
    <property type="project" value="InterPro"/>
</dbReference>
<keyword evidence="2" id="KW-0539">Nucleus</keyword>
<proteinExistence type="predicted"/>
<keyword evidence="6" id="KW-1185">Reference proteome</keyword>
<sequence>MFTKLRLRLSVLTNLLFFSLFFEYIQNIYFLAPKMTKQDNKKKKTTVFPVSRLKKIMQANENVGKISASVPVVASRAVELFLKEFVENCVEEMKSKQGKRITNDHLHTVIKNNPKFKFMENMEAFKNV</sequence>
<feature type="transmembrane region" description="Helical" evidence="3">
    <location>
        <begin position="12"/>
        <end position="32"/>
    </location>
</feature>
<dbReference type="AlphaFoldDB" id="A0A9P6GZD0"/>
<evidence type="ECO:0000259" key="4">
    <source>
        <dbReference type="Pfam" id="PF00808"/>
    </source>
</evidence>
<keyword evidence="3" id="KW-1133">Transmembrane helix</keyword>
<dbReference type="InterPro" id="IPR050568">
    <property type="entry name" value="Transcr_DNA_Rep_Reg"/>
</dbReference>
<dbReference type="SUPFAM" id="SSF47113">
    <property type="entry name" value="Histone-fold"/>
    <property type="match status" value="1"/>
</dbReference>
<comment type="subcellular location">
    <subcellularLocation>
        <location evidence="1">Nucleus</location>
    </subcellularLocation>
</comment>
<dbReference type="PANTHER" id="PTHR10252">
    <property type="entry name" value="HISTONE-LIKE TRANSCRIPTION FACTOR CCAAT-RELATED"/>
    <property type="match status" value="1"/>
</dbReference>
<evidence type="ECO:0000256" key="2">
    <source>
        <dbReference type="ARBA" id="ARBA00023242"/>
    </source>
</evidence>
<organism evidence="5 6">
    <name type="scientific">Nosema granulosis</name>
    <dbReference type="NCBI Taxonomy" id="83296"/>
    <lineage>
        <taxon>Eukaryota</taxon>
        <taxon>Fungi</taxon>
        <taxon>Fungi incertae sedis</taxon>
        <taxon>Microsporidia</taxon>
        <taxon>Nosematidae</taxon>
        <taxon>Nosema</taxon>
    </lineage>
</organism>
<dbReference type="GO" id="GO:0016251">
    <property type="term" value="F:RNA polymerase II general transcription initiation factor activity"/>
    <property type="evidence" value="ECO:0007669"/>
    <property type="project" value="TreeGrafter"/>
</dbReference>
<evidence type="ECO:0000313" key="6">
    <source>
        <dbReference type="Proteomes" id="UP000740883"/>
    </source>
</evidence>
<reference evidence="5 6" key="1">
    <citation type="journal article" date="2020" name="Genome Biol. Evol.">
        <title>Comparative genomics of strictly vertically transmitted, feminizing microsporidia endosymbionts of amphipod crustaceans.</title>
        <authorList>
            <person name="Cormier A."/>
            <person name="Chebbi M.A."/>
            <person name="Giraud I."/>
            <person name="Wattier R."/>
            <person name="Teixeira M."/>
            <person name="Gilbert C."/>
            <person name="Rigaud T."/>
            <person name="Cordaux R."/>
        </authorList>
    </citation>
    <scope>NUCLEOTIDE SEQUENCE [LARGE SCALE GENOMIC DNA]</scope>
    <source>
        <strain evidence="5 6">Ou3-Ou53</strain>
    </source>
</reference>
<dbReference type="Proteomes" id="UP000740883">
    <property type="component" value="Unassembled WGS sequence"/>
</dbReference>
<protein>
    <submittedName>
        <fullName evidence="5">Dr1-associated corepressor</fullName>
    </submittedName>
</protein>
<dbReference type="OrthoDB" id="653904at2759"/>